<organism evidence="3 4">
    <name type="scientific">Linum tenue</name>
    <dbReference type="NCBI Taxonomy" id="586396"/>
    <lineage>
        <taxon>Eukaryota</taxon>
        <taxon>Viridiplantae</taxon>
        <taxon>Streptophyta</taxon>
        <taxon>Embryophyta</taxon>
        <taxon>Tracheophyta</taxon>
        <taxon>Spermatophyta</taxon>
        <taxon>Magnoliopsida</taxon>
        <taxon>eudicotyledons</taxon>
        <taxon>Gunneridae</taxon>
        <taxon>Pentapetalae</taxon>
        <taxon>rosids</taxon>
        <taxon>fabids</taxon>
        <taxon>Malpighiales</taxon>
        <taxon>Linaceae</taxon>
        <taxon>Linum</taxon>
    </lineage>
</organism>
<feature type="domain" description="F-box" evidence="1">
    <location>
        <begin position="26"/>
        <end position="64"/>
    </location>
</feature>
<name>A0AAV0QG29_9ROSI</name>
<evidence type="ECO:0000313" key="3">
    <source>
        <dbReference type="EMBL" id="CAI0544178.1"/>
    </source>
</evidence>
<dbReference type="PANTHER" id="PTHR34145:SF28">
    <property type="entry name" value="F-BOX DOMAIN-CONTAINING PROTEIN"/>
    <property type="match status" value="1"/>
</dbReference>
<dbReference type="InterPro" id="IPR053772">
    <property type="entry name" value="At1g61320/At1g61330-like"/>
</dbReference>
<evidence type="ECO:0000313" key="4">
    <source>
        <dbReference type="Proteomes" id="UP001154282"/>
    </source>
</evidence>
<reference evidence="3" key="1">
    <citation type="submission" date="2022-08" db="EMBL/GenBank/DDBJ databases">
        <authorList>
            <person name="Gutierrez-Valencia J."/>
        </authorList>
    </citation>
    <scope>NUCLEOTIDE SEQUENCE</scope>
</reference>
<accession>A0AAV0QG29</accession>
<dbReference type="InterPro" id="IPR055411">
    <property type="entry name" value="LRR_FXL15/At3g58940/PEG3-like"/>
</dbReference>
<proteinExistence type="predicted"/>
<dbReference type="SUPFAM" id="SSF52047">
    <property type="entry name" value="RNI-like"/>
    <property type="match status" value="2"/>
</dbReference>
<dbReference type="Gene3D" id="3.80.10.10">
    <property type="entry name" value="Ribonuclease Inhibitor"/>
    <property type="match status" value="1"/>
</dbReference>
<evidence type="ECO:0000259" key="2">
    <source>
        <dbReference type="Pfam" id="PF24758"/>
    </source>
</evidence>
<dbReference type="Pfam" id="PF24758">
    <property type="entry name" value="LRR_At5g56370"/>
    <property type="match status" value="1"/>
</dbReference>
<comment type="caution">
    <text evidence="3">The sequence shown here is derived from an EMBL/GenBank/DDBJ whole genome shotgun (WGS) entry which is preliminary data.</text>
</comment>
<dbReference type="InterPro" id="IPR036047">
    <property type="entry name" value="F-box-like_dom_sf"/>
</dbReference>
<dbReference type="InterPro" id="IPR032675">
    <property type="entry name" value="LRR_dom_sf"/>
</dbReference>
<dbReference type="EMBL" id="CAMGYJ010000009">
    <property type="protein sequence ID" value="CAI0544178.1"/>
    <property type="molecule type" value="Genomic_DNA"/>
</dbReference>
<dbReference type="SUPFAM" id="SSF81383">
    <property type="entry name" value="F-box domain"/>
    <property type="match status" value="1"/>
</dbReference>
<dbReference type="Proteomes" id="UP001154282">
    <property type="component" value="Unassembled WGS sequence"/>
</dbReference>
<feature type="domain" description="F-box/LRR-repeat protein 15/At3g58940/PEG3-like LRR" evidence="2">
    <location>
        <begin position="147"/>
        <end position="311"/>
    </location>
</feature>
<evidence type="ECO:0008006" key="5">
    <source>
        <dbReference type="Google" id="ProtNLM"/>
    </source>
</evidence>
<dbReference type="AlphaFoldDB" id="A0AAV0QG29"/>
<dbReference type="PANTHER" id="PTHR34145">
    <property type="entry name" value="OS02G0105600 PROTEIN"/>
    <property type="match status" value="1"/>
</dbReference>
<evidence type="ECO:0000259" key="1">
    <source>
        <dbReference type="Pfam" id="PF00646"/>
    </source>
</evidence>
<keyword evidence="4" id="KW-1185">Reference proteome</keyword>
<gene>
    <name evidence="3" type="ORF">LITE_LOCUS43096</name>
</gene>
<sequence length="645" mass="72274">MVVRKKRRKGNGATEEPPSIAADDLISSLPDEIIHKILGRLNSPKQAALTSALSRRWLNLWRSYPVVEFRSNEFNKSAAGQRKFSRFAASARKLWKRRTPLDALRLSLAIITKPAQGILARLLASALRADGGSPLEVEIGTTSFYKIPEGLLSNCSRTRVLKIKGCNLNALGTVSLHSLQVLNLSIVRITDQILHYILENAPNLESLSLSLSGGIERLEVSARNFPKLKTLEIHTGGYVSELELLLSTAPFLERLDLTEGTKPWKLRILSLSSAPNLKFLKITNFDSEEIVQSDHVNDFITMLPSLRVLEIFGRESHVQVELHPDSPPTLKTLPIIISTTMCKMNIVPPFLAPYLKDLYLSFAIGITQRHLDDLISKLPCLESLSLNLDNGSNCESNKMKLRSDRLKKFRLSDWNRNERDTLQELEIDAPNLVDIIYFGSMLRFPGKIDVVSVGSNCQFDIQGVGFPLISARLTYEWFSELRQSFSALSSFHLIMGFSGLDLSQQVSFDLGQVECSFPPLIVQSLRLGFTLAASPNYQSGNPNAVIQDVQNSVTFLNGLFWACRPKFICIAQFSDVDRWFAEVICEQLTNRDVANCCVGAKCWRHELRDVKIGNASHEDMKISKNEVLPLAKDVNVEISFVLTWC</sequence>
<dbReference type="Pfam" id="PF00646">
    <property type="entry name" value="F-box"/>
    <property type="match status" value="1"/>
</dbReference>
<protein>
    <recommendedName>
        <fullName evidence="5">F-box domain-containing protein</fullName>
    </recommendedName>
</protein>
<dbReference type="InterPro" id="IPR001810">
    <property type="entry name" value="F-box_dom"/>
</dbReference>